<proteinExistence type="predicted"/>
<gene>
    <name evidence="1" type="ORF">B0I32_103306</name>
</gene>
<evidence type="ECO:0008006" key="3">
    <source>
        <dbReference type="Google" id="ProtNLM"/>
    </source>
</evidence>
<name>A0A2T0N749_9ACTN</name>
<accession>A0A2T0N749</accession>
<reference evidence="1 2" key="1">
    <citation type="submission" date="2018-03" db="EMBL/GenBank/DDBJ databases">
        <title>Genomic Encyclopedia of Type Strains, Phase III (KMG-III): the genomes of soil and plant-associated and newly described type strains.</title>
        <authorList>
            <person name="Whitman W."/>
        </authorList>
    </citation>
    <scope>NUCLEOTIDE SEQUENCE [LARGE SCALE GENOMIC DNA]</scope>
    <source>
        <strain evidence="1 2">CGMCC 4.7104</strain>
    </source>
</reference>
<evidence type="ECO:0000313" key="2">
    <source>
        <dbReference type="Proteomes" id="UP000238312"/>
    </source>
</evidence>
<evidence type="ECO:0000313" key="1">
    <source>
        <dbReference type="EMBL" id="PRX68345.1"/>
    </source>
</evidence>
<dbReference type="Proteomes" id="UP000238312">
    <property type="component" value="Unassembled WGS sequence"/>
</dbReference>
<comment type="caution">
    <text evidence="1">The sequence shown here is derived from an EMBL/GenBank/DDBJ whole genome shotgun (WGS) entry which is preliminary data.</text>
</comment>
<dbReference type="EMBL" id="PVNG01000003">
    <property type="protein sequence ID" value="PRX68345.1"/>
    <property type="molecule type" value="Genomic_DNA"/>
</dbReference>
<keyword evidence="2" id="KW-1185">Reference proteome</keyword>
<protein>
    <recommendedName>
        <fullName evidence="3">SpoIIAA-like protein</fullName>
    </recommendedName>
</protein>
<dbReference type="AlphaFoldDB" id="A0A2T0N749"/>
<sequence>MSRTTDTALTQWPLVVVEVSALDPAVGARRIGDVLTAALERREPFAAVLTMPEGRPRKLAGAGERVRLIRTLQPGLRDRCAGLAFVVSAEAQQAHAKVIRAGAKLWGCPTTATHDPAAALAWARQQLAAPAPRTEEER</sequence>
<organism evidence="1 2">
    <name type="scientific">Nonomuraea fuscirosea</name>
    <dbReference type="NCBI Taxonomy" id="1291556"/>
    <lineage>
        <taxon>Bacteria</taxon>
        <taxon>Bacillati</taxon>
        <taxon>Actinomycetota</taxon>
        <taxon>Actinomycetes</taxon>
        <taxon>Streptosporangiales</taxon>
        <taxon>Streptosporangiaceae</taxon>
        <taxon>Nonomuraea</taxon>
    </lineage>
</organism>